<evidence type="ECO:0000256" key="5">
    <source>
        <dbReference type="SAM" id="MobiDB-lite"/>
    </source>
</evidence>
<evidence type="ECO:0000313" key="7">
    <source>
        <dbReference type="EMBL" id="TXB70773.1"/>
    </source>
</evidence>
<feature type="active site" description="Proton acceptor" evidence="4">
    <location>
        <position position="206"/>
    </location>
</feature>
<dbReference type="SUPFAM" id="SSF52151">
    <property type="entry name" value="FabD/lysophospholipase-like"/>
    <property type="match status" value="1"/>
</dbReference>
<keyword evidence="1 4" id="KW-0378">Hydrolase</keyword>
<dbReference type="Gene3D" id="3.40.1090.10">
    <property type="entry name" value="Cytosolic phospholipase A2 catalytic domain"/>
    <property type="match status" value="2"/>
</dbReference>
<feature type="active site" description="Nucleophile" evidence="4">
    <location>
        <position position="42"/>
    </location>
</feature>
<feature type="short sequence motif" description="GXSXG" evidence="4">
    <location>
        <begin position="40"/>
        <end position="44"/>
    </location>
</feature>
<proteinExistence type="predicted"/>
<dbReference type="PROSITE" id="PS51635">
    <property type="entry name" value="PNPLA"/>
    <property type="match status" value="1"/>
</dbReference>
<keyword evidence="8" id="KW-1185">Reference proteome</keyword>
<dbReference type="EMBL" id="VOPL01000001">
    <property type="protein sequence ID" value="TXB70773.1"/>
    <property type="molecule type" value="Genomic_DNA"/>
</dbReference>
<dbReference type="InterPro" id="IPR050301">
    <property type="entry name" value="NTE"/>
</dbReference>
<name>A0A5C6SAI5_9RHOB</name>
<dbReference type="InterPro" id="IPR016035">
    <property type="entry name" value="Acyl_Trfase/lysoPLipase"/>
</dbReference>
<dbReference type="OrthoDB" id="9807112at2"/>
<reference evidence="7 8" key="1">
    <citation type="submission" date="2019-08" db="EMBL/GenBank/DDBJ databases">
        <authorList>
            <person name="Ye J."/>
        </authorList>
    </citation>
    <scope>NUCLEOTIDE SEQUENCE [LARGE SCALE GENOMIC DNA]</scope>
    <source>
        <strain evidence="7 8">TK008</strain>
    </source>
</reference>
<feature type="region of interest" description="Disordered" evidence="5">
    <location>
        <begin position="348"/>
        <end position="367"/>
    </location>
</feature>
<dbReference type="PANTHER" id="PTHR14226:SF78">
    <property type="entry name" value="SLR0060 PROTEIN"/>
    <property type="match status" value="1"/>
</dbReference>
<dbReference type="GO" id="GO:0016787">
    <property type="term" value="F:hydrolase activity"/>
    <property type="evidence" value="ECO:0007669"/>
    <property type="project" value="UniProtKB-UniRule"/>
</dbReference>
<sequence length="367" mass="40776">MERRSINLALQGGGAHGAFTWGVLDRLLDEDWLDIAAISGTSAGALNGAALQAGLAAAKGRGGRQAARENLGHIWSEVGEVSDSRVVRWLHSFFPVPRSMERLTETFSPFAWFDNVTRLFSPYDYGPFYTNPLRAILKTMPYPTFGAKCSTRIFVNATNVRTGQPRVFADAEVTVDAVLASACLPTIYRAVKIYDPRTGEMEEYWDGGYSGNPSLWPLYAPELPRDIVLVNINPLRRDEVPKTPAAIADRVNEISFNTALLSELRAINFVKRLHDEGRLKGKVMKNVLMHMILDDTLMNDLTARTKILPDPGMLERMFTAGKASADSFLDRHADDLNQRDSVDFTTLFPRGISEPADPEEIERLSEG</sequence>
<feature type="short sequence motif" description="DGA/G" evidence="4">
    <location>
        <begin position="206"/>
        <end position="208"/>
    </location>
</feature>
<evidence type="ECO:0000259" key="6">
    <source>
        <dbReference type="PROSITE" id="PS51635"/>
    </source>
</evidence>
<organism evidence="7 8">
    <name type="scientific">Paracoccus aurantiacus</name>
    <dbReference type="NCBI Taxonomy" id="2599412"/>
    <lineage>
        <taxon>Bacteria</taxon>
        <taxon>Pseudomonadati</taxon>
        <taxon>Pseudomonadota</taxon>
        <taxon>Alphaproteobacteria</taxon>
        <taxon>Rhodobacterales</taxon>
        <taxon>Paracoccaceae</taxon>
        <taxon>Paracoccus</taxon>
    </lineage>
</organism>
<evidence type="ECO:0000256" key="4">
    <source>
        <dbReference type="PROSITE-ProRule" id="PRU01161"/>
    </source>
</evidence>
<dbReference type="InterPro" id="IPR002641">
    <property type="entry name" value="PNPLA_dom"/>
</dbReference>
<evidence type="ECO:0000256" key="1">
    <source>
        <dbReference type="ARBA" id="ARBA00022801"/>
    </source>
</evidence>
<evidence type="ECO:0000313" key="8">
    <source>
        <dbReference type="Proteomes" id="UP000321562"/>
    </source>
</evidence>
<comment type="caution">
    <text evidence="7">The sequence shown here is derived from an EMBL/GenBank/DDBJ whole genome shotgun (WGS) entry which is preliminary data.</text>
</comment>
<dbReference type="GO" id="GO:0016042">
    <property type="term" value="P:lipid catabolic process"/>
    <property type="evidence" value="ECO:0007669"/>
    <property type="project" value="UniProtKB-UniRule"/>
</dbReference>
<feature type="short sequence motif" description="GXGXXG" evidence="4">
    <location>
        <begin position="12"/>
        <end position="17"/>
    </location>
</feature>
<keyword evidence="2 4" id="KW-0442">Lipid degradation</keyword>
<dbReference type="AlphaFoldDB" id="A0A5C6SAI5"/>
<gene>
    <name evidence="7" type="ORF">FQV27_02640</name>
</gene>
<protein>
    <submittedName>
        <fullName evidence="7">Patatin-like phospholipase family protein</fullName>
    </submittedName>
</protein>
<feature type="domain" description="PNPLA" evidence="6">
    <location>
        <begin position="8"/>
        <end position="219"/>
    </location>
</feature>
<evidence type="ECO:0000256" key="2">
    <source>
        <dbReference type="ARBA" id="ARBA00022963"/>
    </source>
</evidence>
<keyword evidence="3 4" id="KW-0443">Lipid metabolism</keyword>
<dbReference type="RefSeq" id="WP_147096258.1">
    <property type="nucleotide sequence ID" value="NZ_JBHUFH010000002.1"/>
</dbReference>
<dbReference type="Pfam" id="PF01734">
    <property type="entry name" value="Patatin"/>
    <property type="match status" value="1"/>
</dbReference>
<dbReference type="Proteomes" id="UP000321562">
    <property type="component" value="Unassembled WGS sequence"/>
</dbReference>
<accession>A0A5C6SAI5</accession>
<evidence type="ECO:0000256" key="3">
    <source>
        <dbReference type="ARBA" id="ARBA00023098"/>
    </source>
</evidence>
<dbReference type="PANTHER" id="PTHR14226">
    <property type="entry name" value="NEUROPATHY TARGET ESTERASE/SWISS CHEESE D.MELANOGASTER"/>
    <property type="match status" value="1"/>
</dbReference>